<dbReference type="PANTHER" id="PTHR10926:SF0">
    <property type="entry name" value="CDC50, ISOFORM A"/>
    <property type="match status" value="1"/>
</dbReference>
<evidence type="ECO:0000256" key="7">
    <source>
        <dbReference type="SAM" id="MobiDB-lite"/>
    </source>
</evidence>
<dbReference type="AlphaFoldDB" id="A0A6P7SEV9"/>
<comment type="similarity">
    <text evidence="2 6">Belongs to the CDC50/LEM3 family.</text>
</comment>
<dbReference type="Pfam" id="PF03381">
    <property type="entry name" value="CDC50"/>
    <property type="match status" value="1"/>
</dbReference>
<gene>
    <name evidence="10" type="primary">LOC115211936</name>
</gene>
<evidence type="ECO:0000256" key="3">
    <source>
        <dbReference type="ARBA" id="ARBA00022692"/>
    </source>
</evidence>
<organism evidence="9 10">
    <name type="scientific">Octopus sinensis</name>
    <name type="common">East Asian common octopus</name>
    <dbReference type="NCBI Taxonomy" id="2607531"/>
    <lineage>
        <taxon>Eukaryota</taxon>
        <taxon>Metazoa</taxon>
        <taxon>Spiralia</taxon>
        <taxon>Lophotrochozoa</taxon>
        <taxon>Mollusca</taxon>
        <taxon>Cephalopoda</taxon>
        <taxon>Coleoidea</taxon>
        <taxon>Octopodiformes</taxon>
        <taxon>Octopoda</taxon>
        <taxon>Incirrata</taxon>
        <taxon>Octopodidae</taxon>
        <taxon>Octopus</taxon>
    </lineage>
</organism>
<dbReference type="KEGG" id="osn:115211936"/>
<evidence type="ECO:0000256" key="4">
    <source>
        <dbReference type="ARBA" id="ARBA00022989"/>
    </source>
</evidence>
<evidence type="ECO:0000256" key="8">
    <source>
        <dbReference type="SAM" id="Phobius"/>
    </source>
</evidence>
<dbReference type="Proteomes" id="UP000515154">
    <property type="component" value="Linkage group LG5"/>
</dbReference>
<keyword evidence="4 8" id="KW-1133">Transmembrane helix</keyword>
<feature type="transmembrane region" description="Helical" evidence="8">
    <location>
        <begin position="341"/>
        <end position="363"/>
    </location>
</feature>
<dbReference type="InterPro" id="IPR005045">
    <property type="entry name" value="CDC50/LEM3_fam"/>
</dbReference>
<dbReference type="GO" id="GO:0005794">
    <property type="term" value="C:Golgi apparatus"/>
    <property type="evidence" value="ECO:0007669"/>
    <property type="project" value="TreeGrafter"/>
</dbReference>
<keyword evidence="5 6" id="KW-0472">Membrane</keyword>
<evidence type="ECO:0000256" key="2">
    <source>
        <dbReference type="ARBA" id="ARBA00009457"/>
    </source>
</evidence>
<evidence type="ECO:0000256" key="6">
    <source>
        <dbReference type="PIRNR" id="PIRNR015840"/>
    </source>
</evidence>
<dbReference type="RefSeq" id="XP_029636548.2">
    <property type="nucleotide sequence ID" value="XM_029780688.2"/>
</dbReference>
<dbReference type="PANTHER" id="PTHR10926">
    <property type="entry name" value="CELL CYCLE CONTROL PROTEIN 50"/>
    <property type="match status" value="1"/>
</dbReference>
<keyword evidence="3 8" id="KW-0812">Transmembrane</keyword>
<keyword evidence="9" id="KW-1185">Reference proteome</keyword>
<sequence length="377" mass="43107">MEEDSSSSIPLEVRSPISKTPPAAVMASLPRTSLQDDKPKSRKPKDTKFKQQRLPAWQPILTAETVLPAFFALGITFIPLGAVLLLTSNHVMEITADYTHCVSIQSTANTTCSEILKINSTSNCQCRIEIDLKNNFKAPVYLYYGLTNFYQNHRRYVRSRDDRQLKGDIFPPNELVRECEPFRLYNKTIGYAPCGAIANSLFNDSFQLDYVNRSRTVPLIKTGIAWDSDKKVKFRNPSQPLNSQYVKPPYWQKSIWDLDPNNTDDDNGYHNEDLIVWMRTAALPTFRKLHRRINHTGIFSDNLPAGRYWVTINYNYPVTSFGGTKRIVLTTMSWLGGKNPFLGITYLVVGCICILLGIVLFFIRFRCGKRSQELNLR</sequence>
<proteinExistence type="inferred from homology"/>
<dbReference type="PIRSF" id="PIRSF015840">
    <property type="entry name" value="DUF284_TM_euk"/>
    <property type="match status" value="1"/>
</dbReference>
<dbReference type="GO" id="GO:0005783">
    <property type="term" value="C:endoplasmic reticulum"/>
    <property type="evidence" value="ECO:0007669"/>
    <property type="project" value="TreeGrafter"/>
</dbReference>
<name>A0A6P7SEV9_9MOLL</name>
<evidence type="ECO:0000313" key="10">
    <source>
        <dbReference type="RefSeq" id="XP_029636548.2"/>
    </source>
</evidence>
<accession>A0A6P7SEV9</accession>
<evidence type="ECO:0000256" key="5">
    <source>
        <dbReference type="ARBA" id="ARBA00023136"/>
    </source>
</evidence>
<protein>
    <submittedName>
        <fullName evidence="10">Cell cycle control protein 50A</fullName>
    </submittedName>
</protein>
<feature type="region of interest" description="Disordered" evidence="7">
    <location>
        <begin position="1"/>
        <end position="50"/>
    </location>
</feature>
<dbReference type="GO" id="GO:0005886">
    <property type="term" value="C:plasma membrane"/>
    <property type="evidence" value="ECO:0007669"/>
    <property type="project" value="TreeGrafter"/>
</dbReference>
<evidence type="ECO:0000256" key="1">
    <source>
        <dbReference type="ARBA" id="ARBA00004141"/>
    </source>
</evidence>
<comment type="subcellular location">
    <subcellularLocation>
        <location evidence="1">Membrane</location>
        <topology evidence="1">Multi-pass membrane protein</topology>
    </subcellularLocation>
</comment>
<feature type="compositionally biased region" description="Basic and acidic residues" evidence="7">
    <location>
        <begin position="34"/>
        <end position="49"/>
    </location>
</feature>
<reference evidence="10" key="1">
    <citation type="submission" date="2025-08" db="UniProtKB">
        <authorList>
            <consortium name="RefSeq"/>
        </authorList>
    </citation>
    <scope>IDENTIFICATION</scope>
</reference>
<evidence type="ECO:0000313" key="9">
    <source>
        <dbReference type="Proteomes" id="UP000515154"/>
    </source>
</evidence>